<comment type="caution">
    <text evidence="1">The sequence shown here is derived from an EMBL/GenBank/DDBJ whole genome shotgun (WGS) entry which is preliminary data.</text>
</comment>
<accession>A0A0P6XR73</accession>
<reference evidence="1 2" key="1">
    <citation type="submission" date="2015-07" db="EMBL/GenBank/DDBJ databases">
        <title>Genome sequence of Levilinea saccharolytica DSM 16555.</title>
        <authorList>
            <person name="Hemp J."/>
            <person name="Ward L.M."/>
            <person name="Pace L.A."/>
            <person name="Fischer W.W."/>
        </authorList>
    </citation>
    <scope>NUCLEOTIDE SEQUENCE [LARGE SCALE GENOMIC DNA]</scope>
    <source>
        <strain evidence="1 2">KIBI-1</strain>
    </source>
</reference>
<gene>
    <name evidence="1" type="ORF">ADN01_06095</name>
</gene>
<dbReference type="OrthoDB" id="159940at2"/>
<evidence type="ECO:0000313" key="1">
    <source>
        <dbReference type="EMBL" id="KPL84960.1"/>
    </source>
</evidence>
<protein>
    <submittedName>
        <fullName evidence="1">Uncharacterized protein</fullName>
    </submittedName>
</protein>
<dbReference type="AlphaFoldDB" id="A0A0P6XR73"/>
<name>A0A0P6XR73_9CHLR</name>
<keyword evidence="2" id="KW-1185">Reference proteome</keyword>
<evidence type="ECO:0000313" key="2">
    <source>
        <dbReference type="Proteomes" id="UP000050501"/>
    </source>
</evidence>
<sequence>MQSSVFDILLLIARPAAGKSEIIHFLTNLPKSERITRFHVGDFHQIDDFPMLWAWFEEDRLLSKMGLPRLHTDDQENFKYPYLWDLLIERICLEYQKSCRDVNTGVDVTALLEFSRGKEHGGYRSAFQHIDPAIAERMAILYVNVPWEESLRKNRRRFNPDRPDSILEHGLPDEKLERLYKEEDWTELSSSDPEWITIQNRPVPYVVFENADDVTTDRGPELASRLEDCLNRLWKLYRQPR</sequence>
<organism evidence="1 2">
    <name type="scientific">Levilinea saccharolytica</name>
    <dbReference type="NCBI Taxonomy" id="229921"/>
    <lineage>
        <taxon>Bacteria</taxon>
        <taxon>Bacillati</taxon>
        <taxon>Chloroflexota</taxon>
        <taxon>Anaerolineae</taxon>
        <taxon>Anaerolineales</taxon>
        <taxon>Anaerolineaceae</taxon>
        <taxon>Levilinea</taxon>
    </lineage>
</organism>
<proteinExistence type="predicted"/>
<dbReference type="RefSeq" id="WP_062418420.1">
    <property type="nucleotide sequence ID" value="NZ_DF967974.1"/>
</dbReference>
<dbReference type="Proteomes" id="UP000050501">
    <property type="component" value="Unassembled WGS sequence"/>
</dbReference>
<dbReference type="EMBL" id="LGCM01000027">
    <property type="protein sequence ID" value="KPL84960.1"/>
    <property type="molecule type" value="Genomic_DNA"/>
</dbReference>